<dbReference type="AlphaFoldDB" id="A0A1H3WI07"/>
<comment type="similarity">
    <text evidence="2 11">Belongs to the 'phage' integrase family. XerC subfamily.</text>
</comment>
<evidence type="ECO:0000256" key="7">
    <source>
        <dbReference type="ARBA" id="ARBA00022908"/>
    </source>
</evidence>
<keyword evidence="9 11" id="KW-0233">DNA recombination</keyword>
<evidence type="ECO:0000313" key="14">
    <source>
        <dbReference type="EMBL" id="SDZ86759.1"/>
    </source>
</evidence>
<evidence type="ECO:0000256" key="11">
    <source>
        <dbReference type="HAMAP-Rule" id="MF_01808"/>
    </source>
</evidence>
<dbReference type="GO" id="GO:0051301">
    <property type="term" value="P:cell division"/>
    <property type="evidence" value="ECO:0007669"/>
    <property type="project" value="UniProtKB-UniRule"/>
</dbReference>
<dbReference type="Proteomes" id="UP000199397">
    <property type="component" value="Unassembled WGS sequence"/>
</dbReference>
<evidence type="ECO:0000259" key="13">
    <source>
        <dbReference type="PROSITE" id="PS51900"/>
    </source>
</evidence>
<dbReference type="GO" id="GO:0003677">
    <property type="term" value="F:DNA binding"/>
    <property type="evidence" value="ECO:0007669"/>
    <property type="project" value="UniProtKB-UniRule"/>
</dbReference>
<feature type="domain" description="Core-binding (CB)" evidence="13">
    <location>
        <begin position="5"/>
        <end position="95"/>
    </location>
</feature>
<keyword evidence="8 11" id="KW-0238">DNA-binding</keyword>
<dbReference type="InterPro" id="IPR050090">
    <property type="entry name" value="Tyrosine_recombinase_XerCD"/>
</dbReference>
<dbReference type="EMBL" id="FNQP01000002">
    <property type="protein sequence ID" value="SDZ86759.1"/>
    <property type="molecule type" value="Genomic_DNA"/>
</dbReference>
<dbReference type="Pfam" id="PF00589">
    <property type="entry name" value="Phage_integrase"/>
    <property type="match status" value="1"/>
</dbReference>
<comment type="subcellular location">
    <subcellularLocation>
        <location evidence="1 11">Cytoplasm</location>
    </subcellularLocation>
</comment>
<gene>
    <name evidence="11" type="primary">xerC</name>
    <name evidence="14" type="ORF">SAMN05660964_00457</name>
</gene>
<evidence type="ECO:0000256" key="3">
    <source>
        <dbReference type="ARBA" id="ARBA00015804"/>
    </source>
</evidence>
<dbReference type="PANTHER" id="PTHR30349:SF81">
    <property type="entry name" value="TYROSINE RECOMBINASE XERC"/>
    <property type="match status" value="1"/>
</dbReference>
<evidence type="ECO:0000256" key="6">
    <source>
        <dbReference type="ARBA" id="ARBA00022829"/>
    </source>
</evidence>
<evidence type="ECO:0000256" key="2">
    <source>
        <dbReference type="ARBA" id="ARBA00006657"/>
    </source>
</evidence>
<comment type="subunit">
    <text evidence="11">Forms a cyclic heterotetrameric complex composed of two molecules of XerC and two molecules of XerD.</text>
</comment>
<dbReference type="PANTHER" id="PTHR30349">
    <property type="entry name" value="PHAGE INTEGRASE-RELATED"/>
    <property type="match status" value="1"/>
</dbReference>
<evidence type="ECO:0000256" key="10">
    <source>
        <dbReference type="ARBA" id="ARBA00023306"/>
    </source>
</evidence>
<keyword evidence="5 11" id="KW-0132">Cell division</keyword>
<dbReference type="InterPro" id="IPR044068">
    <property type="entry name" value="CB"/>
</dbReference>
<dbReference type="NCBIfam" id="NF040815">
    <property type="entry name" value="recomb_XerA_Arch"/>
    <property type="match status" value="1"/>
</dbReference>
<evidence type="ECO:0000256" key="9">
    <source>
        <dbReference type="ARBA" id="ARBA00023172"/>
    </source>
</evidence>
<evidence type="ECO:0000259" key="12">
    <source>
        <dbReference type="PROSITE" id="PS51898"/>
    </source>
</evidence>
<dbReference type="InterPro" id="IPR010998">
    <property type="entry name" value="Integrase_recombinase_N"/>
</dbReference>
<keyword evidence="7 11" id="KW-0229">DNA integration</keyword>
<evidence type="ECO:0000256" key="5">
    <source>
        <dbReference type="ARBA" id="ARBA00022618"/>
    </source>
</evidence>
<dbReference type="SUPFAM" id="SSF56349">
    <property type="entry name" value="DNA breaking-rejoining enzymes"/>
    <property type="match status" value="1"/>
</dbReference>
<comment type="function">
    <text evidence="11">Site-specific tyrosine recombinase, which acts by catalyzing the cutting and rejoining of the recombining DNA molecules. The XerC-XerD complex is essential to convert dimers of the bacterial chromosome into monomers to permit their segregation at cell division. It also contributes to the segregational stability of plasmids.</text>
</comment>
<dbReference type="PROSITE" id="PS51898">
    <property type="entry name" value="TYR_RECOMBINASE"/>
    <property type="match status" value="1"/>
</dbReference>
<keyword evidence="4 11" id="KW-0963">Cytoplasm</keyword>
<evidence type="ECO:0000313" key="15">
    <source>
        <dbReference type="Proteomes" id="UP000199397"/>
    </source>
</evidence>
<evidence type="ECO:0000256" key="1">
    <source>
        <dbReference type="ARBA" id="ARBA00004496"/>
    </source>
</evidence>
<evidence type="ECO:0000256" key="8">
    <source>
        <dbReference type="ARBA" id="ARBA00023125"/>
    </source>
</evidence>
<dbReference type="InterPro" id="IPR011931">
    <property type="entry name" value="Recomb_XerC"/>
</dbReference>
<feature type="active site" evidence="11">
    <location>
        <position position="251"/>
    </location>
</feature>
<keyword evidence="10 11" id="KW-0131">Cell cycle</keyword>
<keyword evidence="15" id="KW-1185">Reference proteome</keyword>
<dbReference type="GO" id="GO:0007059">
    <property type="term" value="P:chromosome segregation"/>
    <property type="evidence" value="ECO:0007669"/>
    <property type="project" value="UniProtKB-UniRule"/>
</dbReference>
<accession>A0A1H3WI07</accession>
<dbReference type="InterPro" id="IPR011010">
    <property type="entry name" value="DNA_brk_join_enz"/>
</dbReference>
<dbReference type="NCBIfam" id="TIGR02224">
    <property type="entry name" value="recomb_XerC"/>
    <property type="match status" value="1"/>
</dbReference>
<dbReference type="HAMAP" id="MF_01808">
    <property type="entry name" value="Recomb_XerC_XerD"/>
    <property type="match status" value="1"/>
</dbReference>
<dbReference type="InterPro" id="IPR002104">
    <property type="entry name" value="Integrase_catalytic"/>
</dbReference>
<dbReference type="InterPro" id="IPR004107">
    <property type="entry name" value="Integrase_SAM-like_N"/>
</dbReference>
<feature type="active site" evidence="11">
    <location>
        <position position="179"/>
    </location>
</feature>
<proteinExistence type="inferred from homology"/>
<feature type="domain" description="Tyr recombinase" evidence="12">
    <location>
        <begin position="116"/>
        <end position="296"/>
    </location>
</feature>
<dbReference type="NCBIfam" id="NF001399">
    <property type="entry name" value="PRK00283.1"/>
    <property type="match status" value="1"/>
</dbReference>
<dbReference type="GO" id="GO:0009037">
    <property type="term" value="F:tyrosine-based site-specific recombinase activity"/>
    <property type="evidence" value="ECO:0007669"/>
    <property type="project" value="UniProtKB-UniRule"/>
</dbReference>
<dbReference type="Gene3D" id="1.10.443.10">
    <property type="entry name" value="Intergrase catalytic core"/>
    <property type="match status" value="1"/>
</dbReference>
<dbReference type="STRING" id="525918.SAMN05660964_00457"/>
<dbReference type="InterPro" id="IPR013762">
    <property type="entry name" value="Integrase-like_cat_sf"/>
</dbReference>
<dbReference type="Gene3D" id="1.10.150.130">
    <property type="match status" value="1"/>
</dbReference>
<organism evidence="14 15">
    <name type="scientific">Thiothrix caldifontis</name>
    <dbReference type="NCBI Taxonomy" id="525918"/>
    <lineage>
        <taxon>Bacteria</taxon>
        <taxon>Pseudomonadati</taxon>
        <taxon>Pseudomonadota</taxon>
        <taxon>Gammaproteobacteria</taxon>
        <taxon>Thiotrichales</taxon>
        <taxon>Thiotrichaceae</taxon>
        <taxon>Thiothrix</taxon>
    </lineage>
</organism>
<name>A0A1H3WI07_9GAMM</name>
<dbReference type="GO" id="GO:0006313">
    <property type="term" value="P:DNA transposition"/>
    <property type="evidence" value="ECO:0007669"/>
    <property type="project" value="UniProtKB-UniRule"/>
</dbReference>
<keyword evidence="6 11" id="KW-0159">Chromosome partition</keyword>
<dbReference type="GO" id="GO:0005737">
    <property type="term" value="C:cytoplasm"/>
    <property type="evidence" value="ECO:0007669"/>
    <property type="project" value="UniProtKB-SubCell"/>
</dbReference>
<feature type="active site" evidence="11">
    <location>
        <position position="274"/>
    </location>
</feature>
<feature type="active site" evidence="11">
    <location>
        <position position="248"/>
    </location>
</feature>
<protein>
    <recommendedName>
        <fullName evidence="3 11">Tyrosine recombinase XerC</fullName>
    </recommendedName>
</protein>
<feature type="active site" evidence="11">
    <location>
        <position position="155"/>
    </location>
</feature>
<feature type="active site" description="O-(3'-phospho-DNA)-tyrosine intermediate" evidence="11">
    <location>
        <position position="283"/>
    </location>
</feature>
<dbReference type="PROSITE" id="PS51900">
    <property type="entry name" value="CB"/>
    <property type="match status" value="1"/>
</dbReference>
<dbReference type="Pfam" id="PF02899">
    <property type="entry name" value="Phage_int_SAM_1"/>
    <property type="match status" value="1"/>
</dbReference>
<dbReference type="CDD" id="cd00798">
    <property type="entry name" value="INT_XerDC_C"/>
    <property type="match status" value="1"/>
</dbReference>
<reference evidence="14 15" key="1">
    <citation type="submission" date="2016-10" db="EMBL/GenBank/DDBJ databases">
        <authorList>
            <person name="de Groot N.N."/>
        </authorList>
    </citation>
    <scope>NUCLEOTIDE SEQUENCE [LARGE SCALE GENOMIC DNA]</scope>
    <source>
        <strain evidence="14 15">DSM 21228</strain>
    </source>
</reference>
<dbReference type="InterPro" id="IPR023009">
    <property type="entry name" value="Tyrosine_recombinase_XerC/XerD"/>
</dbReference>
<sequence length="305" mass="35261">MALNEFVDAIFARYHYHLFSEKRYSPRTVSSYEHDLHDFMAWLEQQAGAAEPPSPLAIQTWQVRQWISHLHRKGLSGKSLQRKLSSIRRFYRFLVRENLIEHNPVVDVQSPKHARKLPDTLDVDTLERLLAIDSDDILAVRDRAVMELLYSSGLRLAELVGLNVHDVDQRQQQVCVIGKGNKERYVPVGRMALAALREWLQQRGALAALNEPALFVSKRGTRLHPRSVQFRLNHWRLQQGLEQHVHPHKLRHSFASHVLESSGDLRAVQEMLGHADISTTQIYTHLDFQHLATVYDKAHPRAKKK</sequence>
<evidence type="ECO:0000256" key="4">
    <source>
        <dbReference type="ARBA" id="ARBA00022490"/>
    </source>
</evidence>